<evidence type="ECO:0000313" key="2">
    <source>
        <dbReference type="EMBL" id="ORY79579.1"/>
    </source>
</evidence>
<organism evidence="2 3">
    <name type="scientific">Neocallimastix californiae</name>
    <dbReference type="NCBI Taxonomy" id="1754190"/>
    <lineage>
        <taxon>Eukaryota</taxon>
        <taxon>Fungi</taxon>
        <taxon>Fungi incertae sedis</taxon>
        <taxon>Chytridiomycota</taxon>
        <taxon>Chytridiomycota incertae sedis</taxon>
        <taxon>Neocallimastigomycetes</taxon>
        <taxon>Neocallimastigales</taxon>
        <taxon>Neocallimastigaceae</taxon>
        <taxon>Neocallimastix</taxon>
    </lineage>
</organism>
<protein>
    <recommendedName>
        <fullName evidence="4">Phosphoglycerate mutase-like protein</fullName>
    </recommendedName>
</protein>
<feature type="signal peptide" evidence="1">
    <location>
        <begin position="1"/>
        <end position="20"/>
    </location>
</feature>
<dbReference type="STRING" id="1754190.A0A1Y2F6T9"/>
<gene>
    <name evidence="2" type="ORF">LY90DRAFT_664646</name>
</gene>
<keyword evidence="3" id="KW-1185">Reference proteome</keyword>
<dbReference type="EMBL" id="MCOG01000014">
    <property type="protein sequence ID" value="ORY79579.1"/>
    <property type="molecule type" value="Genomic_DNA"/>
</dbReference>
<reference evidence="2 3" key="1">
    <citation type="submission" date="2016-08" db="EMBL/GenBank/DDBJ databases">
        <title>A Parts List for Fungal Cellulosomes Revealed by Comparative Genomics.</title>
        <authorList>
            <consortium name="DOE Joint Genome Institute"/>
            <person name="Haitjema C.H."/>
            <person name="Gilmore S.P."/>
            <person name="Henske J.K."/>
            <person name="Solomon K.V."/>
            <person name="De Groot R."/>
            <person name="Kuo A."/>
            <person name="Mondo S.J."/>
            <person name="Salamov A.A."/>
            <person name="Labutti K."/>
            <person name="Zhao Z."/>
            <person name="Chiniquy J."/>
            <person name="Barry K."/>
            <person name="Brewer H.M."/>
            <person name="Purvine S.O."/>
            <person name="Wright A.T."/>
            <person name="Boxma B."/>
            <person name="Van Alen T."/>
            <person name="Hackstein J.H."/>
            <person name="Baker S.E."/>
            <person name="Grigoriev I.V."/>
            <person name="O'Malley M.A."/>
        </authorList>
    </citation>
    <scope>NUCLEOTIDE SEQUENCE [LARGE SCALE GENOMIC DNA]</scope>
    <source>
        <strain evidence="2 3">G1</strain>
    </source>
</reference>
<proteinExistence type="predicted"/>
<sequence>MNKILFLVIVCLLYINSTTAILTEKISPKGEVYLIRHAEKPPSGNDLSAMGWRRAECIRELFIANNTITPKTIYAQKASKKDETIPDSRRQIETVAPLARKLGLTINNSFTSFQLDELSKDIGNLDANAFPVLVSWNHDEIKNFLINFGMKYQIAPKYPSKRYDLVWVINRDENNNVVFRYFSQNCEGLGDYRFSNDASKISQQWVMRSLIIATIAALLFIF</sequence>
<comment type="caution">
    <text evidence="2">The sequence shown here is derived from an EMBL/GenBank/DDBJ whole genome shotgun (WGS) entry which is preliminary data.</text>
</comment>
<name>A0A1Y2F6T9_9FUNG</name>
<evidence type="ECO:0000256" key="1">
    <source>
        <dbReference type="SAM" id="SignalP"/>
    </source>
</evidence>
<evidence type="ECO:0008006" key="4">
    <source>
        <dbReference type="Google" id="ProtNLM"/>
    </source>
</evidence>
<keyword evidence="1" id="KW-0732">Signal</keyword>
<feature type="chain" id="PRO_5012960255" description="Phosphoglycerate mutase-like protein" evidence="1">
    <location>
        <begin position="21"/>
        <end position="222"/>
    </location>
</feature>
<dbReference type="Proteomes" id="UP000193920">
    <property type="component" value="Unassembled WGS sequence"/>
</dbReference>
<accession>A0A1Y2F6T9</accession>
<evidence type="ECO:0000313" key="3">
    <source>
        <dbReference type="Proteomes" id="UP000193920"/>
    </source>
</evidence>
<dbReference type="OrthoDB" id="425925at2759"/>
<dbReference type="AlphaFoldDB" id="A0A1Y2F6T9"/>